<name>A0A397J9F3_9GLOM</name>
<sequence length="96" mass="11222">MMDMQTISITCNIIFRAKKPRPWRTNLLLELAKCGWLKIKDQVMKKFGKVCKDIEYQTAIDLLDNLIPAVIDIYATLFRSGLFEEYVETVTVLFLF</sequence>
<proteinExistence type="predicted"/>
<gene>
    <name evidence="1" type="ORF">Glove_74g354</name>
</gene>
<comment type="caution">
    <text evidence="1">The sequence shown here is derived from an EMBL/GenBank/DDBJ whole genome shotgun (WGS) entry which is preliminary data.</text>
</comment>
<dbReference type="OrthoDB" id="2421619at2759"/>
<evidence type="ECO:0000313" key="1">
    <source>
        <dbReference type="EMBL" id="RHZ84979.1"/>
    </source>
</evidence>
<dbReference type="AlphaFoldDB" id="A0A397J9F3"/>
<accession>A0A397J9F3</accession>
<dbReference type="EMBL" id="PQFF01000070">
    <property type="protein sequence ID" value="RHZ84979.1"/>
    <property type="molecule type" value="Genomic_DNA"/>
</dbReference>
<evidence type="ECO:0000313" key="2">
    <source>
        <dbReference type="Proteomes" id="UP000266861"/>
    </source>
</evidence>
<dbReference type="Proteomes" id="UP000266861">
    <property type="component" value="Unassembled WGS sequence"/>
</dbReference>
<organism evidence="1 2">
    <name type="scientific">Diversispora epigaea</name>
    <dbReference type="NCBI Taxonomy" id="1348612"/>
    <lineage>
        <taxon>Eukaryota</taxon>
        <taxon>Fungi</taxon>
        <taxon>Fungi incertae sedis</taxon>
        <taxon>Mucoromycota</taxon>
        <taxon>Glomeromycotina</taxon>
        <taxon>Glomeromycetes</taxon>
        <taxon>Diversisporales</taxon>
        <taxon>Diversisporaceae</taxon>
        <taxon>Diversispora</taxon>
    </lineage>
</organism>
<reference evidence="1 2" key="1">
    <citation type="submission" date="2018-08" db="EMBL/GenBank/DDBJ databases">
        <title>Genome and evolution of the arbuscular mycorrhizal fungus Diversispora epigaea (formerly Glomus versiforme) and its bacterial endosymbionts.</title>
        <authorList>
            <person name="Sun X."/>
            <person name="Fei Z."/>
            <person name="Harrison M."/>
        </authorList>
    </citation>
    <scope>NUCLEOTIDE SEQUENCE [LARGE SCALE GENOMIC DNA]</scope>
    <source>
        <strain evidence="1 2">IT104</strain>
    </source>
</reference>
<keyword evidence="2" id="KW-1185">Reference proteome</keyword>
<protein>
    <submittedName>
        <fullName evidence="1">Uncharacterized protein</fullName>
    </submittedName>
</protein>